<keyword evidence="4 9" id="KW-0808">Transferase</keyword>
<dbReference type="GO" id="GO:0005524">
    <property type="term" value="F:ATP binding"/>
    <property type="evidence" value="ECO:0007669"/>
    <property type="project" value="UniProtKB-UniRule"/>
</dbReference>
<evidence type="ECO:0000256" key="2">
    <source>
        <dbReference type="ARBA" id="ARBA00012961"/>
    </source>
</evidence>
<comment type="function">
    <text evidence="9">Essential for recycling GMP and indirectly, cGMP.</text>
</comment>
<feature type="domain" description="Guanylate kinase-like" evidence="10">
    <location>
        <begin position="15"/>
        <end position="194"/>
    </location>
</feature>
<dbReference type="InterPro" id="IPR020590">
    <property type="entry name" value="Guanylate_kinase_CS"/>
</dbReference>
<dbReference type="Gene3D" id="3.30.63.10">
    <property type="entry name" value="Guanylate Kinase phosphate binding domain"/>
    <property type="match status" value="1"/>
</dbReference>
<evidence type="ECO:0000256" key="7">
    <source>
        <dbReference type="ARBA" id="ARBA00022840"/>
    </source>
</evidence>
<dbReference type="EC" id="2.7.4.8" evidence="2 9"/>
<dbReference type="SMART" id="SM00072">
    <property type="entry name" value="GuKc"/>
    <property type="match status" value="1"/>
</dbReference>
<dbReference type="CDD" id="cd00071">
    <property type="entry name" value="GMPK"/>
    <property type="match status" value="1"/>
</dbReference>
<evidence type="ECO:0000256" key="1">
    <source>
        <dbReference type="ARBA" id="ARBA00005790"/>
    </source>
</evidence>
<evidence type="ECO:0000256" key="3">
    <source>
        <dbReference type="ARBA" id="ARBA00016296"/>
    </source>
</evidence>
<keyword evidence="12" id="KW-1185">Reference proteome</keyword>
<dbReference type="FunFam" id="3.30.63.10:FF:000002">
    <property type="entry name" value="Guanylate kinase 1"/>
    <property type="match status" value="1"/>
</dbReference>
<evidence type="ECO:0000256" key="9">
    <source>
        <dbReference type="HAMAP-Rule" id="MF_00328"/>
    </source>
</evidence>
<dbReference type="PANTHER" id="PTHR23117:SF13">
    <property type="entry name" value="GUANYLATE KINASE"/>
    <property type="match status" value="1"/>
</dbReference>
<dbReference type="RefSeq" id="WP_035583643.1">
    <property type="nucleotide sequence ID" value="NZ_ARYJ01000011.1"/>
</dbReference>
<evidence type="ECO:0000313" key="12">
    <source>
        <dbReference type="Proteomes" id="UP000024816"/>
    </source>
</evidence>
<dbReference type="PATRIC" id="fig|1280952.3.peg.2951"/>
<dbReference type="SUPFAM" id="SSF52540">
    <property type="entry name" value="P-loop containing nucleoside triphosphate hydrolases"/>
    <property type="match status" value="1"/>
</dbReference>
<dbReference type="PANTHER" id="PTHR23117">
    <property type="entry name" value="GUANYLATE KINASE-RELATED"/>
    <property type="match status" value="1"/>
</dbReference>
<dbReference type="GO" id="GO:0004385">
    <property type="term" value="F:GMP kinase activity"/>
    <property type="evidence" value="ECO:0007669"/>
    <property type="project" value="UniProtKB-UniRule"/>
</dbReference>
<dbReference type="Proteomes" id="UP000024816">
    <property type="component" value="Unassembled WGS sequence"/>
</dbReference>
<comment type="catalytic activity">
    <reaction evidence="9">
        <text>GMP + ATP = GDP + ADP</text>
        <dbReference type="Rhea" id="RHEA:20780"/>
        <dbReference type="ChEBI" id="CHEBI:30616"/>
        <dbReference type="ChEBI" id="CHEBI:58115"/>
        <dbReference type="ChEBI" id="CHEBI:58189"/>
        <dbReference type="ChEBI" id="CHEBI:456216"/>
        <dbReference type="EC" id="2.7.4.8"/>
    </reaction>
</comment>
<dbReference type="InterPro" id="IPR017665">
    <property type="entry name" value="Guanylate_kinase"/>
</dbReference>
<dbReference type="Pfam" id="PF00625">
    <property type="entry name" value="Guanylate_kin"/>
    <property type="match status" value="1"/>
</dbReference>
<evidence type="ECO:0000256" key="8">
    <source>
        <dbReference type="ARBA" id="ARBA00030128"/>
    </source>
</evidence>
<feature type="binding site" evidence="9">
    <location>
        <begin position="22"/>
        <end position="29"/>
    </location>
    <ligand>
        <name>ATP</name>
        <dbReference type="ChEBI" id="CHEBI:30616"/>
    </ligand>
</feature>
<evidence type="ECO:0000259" key="10">
    <source>
        <dbReference type="PROSITE" id="PS50052"/>
    </source>
</evidence>
<sequence length="217" mass="25093">MSNSGHPKDSGTRRGLMLVLSSPSGAGKTTLARKLIDEFHDVKLSVSATTREPRPGEEDGKDYFFRSEKQFQEMIERREFLEWAHVFDKYYGTPKADTVARLEAGEDVLFDVDWQGADALHDQMPNDVVSVFILPPSISALEQRLAARPGSTPEIVARRMEDAKREIMHWRRYDYVIVNEDLEVAYQRLRRILLVERLKRLRQLDLENHVRRLLGEA</sequence>
<dbReference type="NCBIfam" id="TIGR03263">
    <property type="entry name" value="guanyl_kin"/>
    <property type="match status" value="1"/>
</dbReference>
<evidence type="ECO:0000256" key="5">
    <source>
        <dbReference type="ARBA" id="ARBA00022741"/>
    </source>
</evidence>
<reference evidence="11 12" key="1">
    <citation type="journal article" date="2014" name="Antonie Van Leeuwenhoek">
        <title>Hyphomonas beringensis sp. nov. and Hyphomonas chukchiensis sp. nov., isolated from surface seawater of the Bering Sea and Chukchi Sea.</title>
        <authorList>
            <person name="Li C."/>
            <person name="Lai Q."/>
            <person name="Li G."/>
            <person name="Dong C."/>
            <person name="Wang J."/>
            <person name="Liao Y."/>
            <person name="Shao Z."/>
        </authorList>
    </citation>
    <scope>NUCLEOTIDE SEQUENCE [LARGE SCALE GENOMIC DNA]</scope>
    <source>
        <strain evidence="11 12">VP2</strain>
    </source>
</reference>
<dbReference type="Gene3D" id="3.40.50.300">
    <property type="entry name" value="P-loop containing nucleotide triphosphate hydrolases"/>
    <property type="match status" value="2"/>
</dbReference>
<comment type="subcellular location">
    <subcellularLocation>
        <location evidence="9">Cytoplasm</location>
    </subcellularLocation>
</comment>
<protein>
    <recommendedName>
        <fullName evidence="3 9">Guanylate kinase</fullName>
        <ecNumber evidence="2 9">2.7.4.8</ecNumber>
    </recommendedName>
    <alternativeName>
        <fullName evidence="8 9">GMP kinase</fullName>
    </alternativeName>
</protein>
<keyword evidence="9" id="KW-0963">Cytoplasm</keyword>
<dbReference type="GO" id="GO:0005829">
    <property type="term" value="C:cytosol"/>
    <property type="evidence" value="ECO:0007669"/>
    <property type="project" value="TreeGrafter"/>
</dbReference>
<dbReference type="InterPro" id="IPR008145">
    <property type="entry name" value="GK/Ca_channel_bsu"/>
</dbReference>
<accession>A0A059F8F5</accession>
<dbReference type="OrthoDB" id="9808150at2"/>
<dbReference type="InterPro" id="IPR008144">
    <property type="entry name" value="Guanylate_kin-like_dom"/>
</dbReference>
<gene>
    <name evidence="9" type="primary">gmk</name>
    <name evidence="11" type="ORF">HJA_14754</name>
</gene>
<dbReference type="STRING" id="1280952.HJA_14754"/>
<comment type="caution">
    <text evidence="11">The sequence shown here is derived from an EMBL/GenBank/DDBJ whole genome shotgun (WGS) entry which is preliminary data.</text>
</comment>
<dbReference type="AlphaFoldDB" id="A0A059F8F5"/>
<organism evidence="11 12">
    <name type="scientific">Hyphomonas jannaschiana VP2</name>
    <dbReference type="NCBI Taxonomy" id="1280952"/>
    <lineage>
        <taxon>Bacteria</taxon>
        <taxon>Pseudomonadati</taxon>
        <taxon>Pseudomonadota</taxon>
        <taxon>Alphaproteobacteria</taxon>
        <taxon>Hyphomonadales</taxon>
        <taxon>Hyphomonadaceae</taxon>
        <taxon>Hyphomonas</taxon>
    </lineage>
</organism>
<dbReference type="eggNOG" id="COG0194">
    <property type="taxonomic scope" value="Bacteria"/>
</dbReference>
<comment type="similarity">
    <text evidence="1 9">Belongs to the guanylate kinase family.</text>
</comment>
<dbReference type="PROSITE" id="PS50052">
    <property type="entry name" value="GUANYLATE_KINASE_2"/>
    <property type="match status" value="1"/>
</dbReference>
<keyword evidence="5 9" id="KW-0547">Nucleotide-binding</keyword>
<evidence type="ECO:0000256" key="6">
    <source>
        <dbReference type="ARBA" id="ARBA00022777"/>
    </source>
</evidence>
<proteinExistence type="inferred from homology"/>
<evidence type="ECO:0000256" key="4">
    <source>
        <dbReference type="ARBA" id="ARBA00022679"/>
    </source>
</evidence>
<keyword evidence="7 9" id="KW-0067">ATP-binding</keyword>
<dbReference type="PROSITE" id="PS00856">
    <property type="entry name" value="GUANYLATE_KINASE_1"/>
    <property type="match status" value="1"/>
</dbReference>
<keyword evidence="6 9" id="KW-0418">Kinase</keyword>
<name>A0A059F8F5_9PROT</name>
<dbReference type="HAMAP" id="MF_00328">
    <property type="entry name" value="Guanylate_kinase"/>
    <property type="match status" value="1"/>
</dbReference>
<dbReference type="EMBL" id="ARYJ01000011">
    <property type="protein sequence ID" value="KCZ86870.1"/>
    <property type="molecule type" value="Genomic_DNA"/>
</dbReference>
<dbReference type="InterPro" id="IPR027417">
    <property type="entry name" value="P-loop_NTPase"/>
</dbReference>
<evidence type="ECO:0000313" key="11">
    <source>
        <dbReference type="EMBL" id="KCZ86870.1"/>
    </source>
</evidence>